<comment type="caution">
    <text evidence="1">The sequence shown here is derived from an EMBL/GenBank/DDBJ whole genome shotgun (WGS) entry which is preliminary data.</text>
</comment>
<accession>A0A4C1TBY5</accession>
<evidence type="ECO:0000313" key="1">
    <source>
        <dbReference type="EMBL" id="GBP12043.1"/>
    </source>
</evidence>
<evidence type="ECO:0000313" key="2">
    <source>
        <dbReference type="Proteomes" id="UP000299102"/>
    </source>
</evidence>
<proteinExistence type="predicted"/>
<protein>
    <submittedName>
        <fullName evidence="1">Uncharacterized protein</fullName>
    </submittedName>
</protein>
<keyword evidence="2" id="KW-1185">Reference proteome</keyword>
<organism evidence="1 2">
    <name type="scientific">Eumeta variegata</name>
    <name type="common">Bagworm moth</name>
    <name type="synonym">Eumeta japonica</name>
    <dbReference type="NCBI Taxonomy" id="151549"/>
    <lineage>
        <taxon>Eukaryota</taxon>
        <taxon>Metazoa</taxon>
        <taxon>Ecdysozoa</taxon>
        <taxon>Arthropoda</taxon>
        <taxon>Hexapoda</taxon>
        <taxon>Insecta</taxon>
        <taxon>Pterygota</taxon>
        <taxon>Neoptera</taxon>
        <taxon>Endopterygota</taxon>
        <taxon>Lepidoptera</taxon>
        <taxon>Glossata</taxon>
        <taxon>Ditrysia</taxon>
        <taxon>Tineoidea</taxon>
        <taxon>Psychidae</taxon>
        <taxon>Oiketicinae</taxon>
        <taxon>Eumeta</taxon>
    </lineage>
</organism>
<dbReference type="EMBL" id="BGZK01000049">
    <property type="protein sequence ID" value="GBP12043.1"/>
    <property type="molecule type" value="Genomic_DNA"/>
</dbReference>
<name>A0A4C1TBY5_EUMVA</name>
<dbReference type="Proteomes" id="UP000299102">
    <property type="component" value="Unassembled WGS sequence"/>
</dbReference>
<gene>
    <name evidence="1" type="ORF">EVAR_5880_1</name>
</gene>
<sequence>MRGLYAHPYTNAYEQAYAPTRRHIHAQVTRGSQQLVPLTWMQARVMEALRTILTGQDPVTALRQVLLLDPAAHRLTSE</sequence>
<dbReference type="AlphaFoldDB" id="A0A4C1TBY5"/>
<reference evidence="1 2" key="1">
    <citation type="journal article" date="2019" name="Commun. Biol.">
        <title>The bagworm genome reveals a unique fibroin gene that provides high tensile strength.</title>
        <authorList>
            <person name="Kono N."/>
            <person name="Nakamura H."/>
            <person name="Ohtoshi R."/>
            <person name="Tomita M."/>
            <person name="Numata K."/>
            <person name="Arakawa K."/>
        </authorList>
    </citation>
    <scope>NUCLEOTIDE SEQUENCE [LARGE SCALE GENOMIC DNA]</scope>
</reference>